<dbReference type="AlphaFoldDB" id="A0A9D9DLP6"/>
<dbReference type="Gene3D" id="3.60.21.10">
    <property type="match status" value="1"/>
</dbReference>
<accession>A0A9D9DLP6</accession>
<dbReference type="EMBL" id="JADINB010000047">
    <property type="protein sequence ID" value="MBO8428701.1"/>
    <property type="molecule type" value="Genomic_DNA"/>
</dbReference>
<dbReference type="InterPro" id="IPR018391">
    <property type="entry name" value="PQQ_b-propeller_rpt"/>
</dbReference>
<evidence type="ECO:0000259" key="2">
    <source>
        <dbReference type="Pfam" id="PF00149"/>
    </source>
</evidence>
<dbReference type="Pfam" id="PF13360">
    <property type="entry name" value="PQQ_2"/>
    <property type="match status" value="2"/>
</dbReference>
<dbReference type="SMART" id="SM00564">
    <property type="entry name" value="PQQ"/>
    <property type="match status" value="6"/>
</dbReference>
<reference evidence="4" key="1">
    <citation type="submission" date="2020-10" db="EMBL/GenBank/DDBJ databases">
        <authorList>
            <person name="Gilroy R."/>
        </authorList>
    </citation>
    <scope>NUCLEOTIDE SEQUENCE</scope>
    <source>
        <strain evidence="4">15467</strain>
    </source>
</reference>
<dbReference type="InterPro" id="IPR029052">
    <property type="entry name" value="Metallo-depent_PP-like"/>
</dbReference>
<dbReference type="InterPro" id="IPR004843">
    <property type="entry name" value="Calcineurin-like_PHP"/>
</dbReference>
<dbReference type="InterPro" id="IPR015943">
    <property type="entry name" value="WD40/YVTN_repeat-like_dom_sf"/>
</dbReference>
<dbReference type="InterPro" id="IPR002372">
    <property type="entry name" value="PQQ_rpt_dom"/>
</dbReference>
<evidence type="ECO:0000313" key="5">
    <source>
        <dbReference type="Proteomes" id="UP000823635"/>
    </source>
</evidence>
<dbReference type="Gene3D" id="2.40.10.480">
    <property type="match status" value="1"/>
</dbReference>
<feature type="chain" id="PRO_5039044575" evidence="1">
    <location>
        <begin position="26"/>
        <end position="622"/>
    </location>
</feature>
<sequence>MKKLFTLIVATVIALPLFSQQFKFAYLSDTHITEGAASIDDLQACIDDINRNNELSFVIITGDITEFGADSEIELAKSILDKLNKPYYIIAGNHDAKWSESGCNTFVKVFGYEEFEFDFQGIKFIGTNSGPNMRMAPALLPRESMVWLDSITNTIDRKQPVVFINHYPMDSSMLNYTSVLDELKKVNTQLIMGGHWHTNRAMVYEGIPGVIGRSTMEKGRPGAGYNIVTFNGSTVTFSERIVSGKPYTITPWHTLRMSRGLAFDSSISYPRPDFSVNDEYANVQEIWRYEDVSDIGAGAVMTGKGDNAKVIYANTKGIVRALSAADGEAIWEFATDGKVYSTPAVSGNSVVVGSSDNHVYCLDLNTGKLKWKFKCEKSVLGSPAIYGGKVYIGASDNKFRAISLKSGRLVWSYDDIKGFIEAKPYVDREQVVIGDWAGRLYSFNPSNGQLQWCWTNNKGRMFSPAAVFPVKANGRIFIATPERVSYAIDAKSGKEIWRVDGGRESVGLSSDKSTYYVKTMKDSVFAFSTSGSQPRRIWAANAEFGYEIAPTPITVAAGEGTDGSDLVFVPTDKGNIVALDGKDGSIVWKHKLSYALINYIQPLEGRKILVSTMDGIVALLKY</sequence>
<keyword evidence="1" id="KW-0732">Signal</keyword>
<name>A0A9D9DLP6_9BACT</name>
<dbReference type="GO" id="GO:0016787">
    <property type="term" value="F:hydrolase activity"/>
    <property type="evidence" value="ECO:0007669"/>
    <property type="project" value="InterPro"/>
</dbReference>
<comment type="caution">
    <text evidence="4">The sequence shown here is derived from an EMBL/GenBank/DDBJ whole genome shotgun (WGS) entry which is preliminary data.</text>
</comment>
<dbReference type="Gene3D" id="2.130.10.10">
    <property type="entry name" value="YVTN repeat-like/Quinoprotein amine dehydrogenase"/>
    <property type="match status" value="1"/>
</dbReference>
<organism evidence="4 5">
    <name type="scientific">Candidatus Egerieousia excrementavium</name>
    <dbReference type="NCBI Taxonomy" id="2840778"/>
    <lineage>
        <taxon>Bacteria</taxon>
        <taxon>Pseudomonadati</taxon>
        <taxon>Bacteroidota</taxon>
        <taxon>Bacteroidia</taxon>
        <taxon>Bacteroidales</taxon>
        <taxon>Candidatus Egerieousia</taxon>
    </lineage>
</organism>
<reference evidence="4" key="2">
    <citation type="journal article" date="2021" name="PeerJ">
        <title>Extensive microbial diversity within the chicken gut microbiome revealed by metagenomics and culture.</title>
        <authorList>
            <person name="Gilroy R."/>
            <person name="Ravi A."/>
            <person name="Getino M."/>
            <person name="Pursley I."/>
            <person name="Horton D.L."/>
            <person name="Alikhan N.F."/>
            <person name="Baker D."/>
            <person name="Gharbi K."/>
            <person name="Hall N."/>
            <person name="Watson M."/>
            <person name="Adriaenssens E.M."/>
            <person name="Foster-Nyarko E."/>
            <person name="Jarju S."/>
            <person name="Secka A."/>
            <person name="Antonio M."/>
            <person name="Oren A."/>
            <person name="Chaudhuri R.R."/>
            <person name="La Ragione R."/>
            <person name="Hildebrand F."/>
            <person name="Pallen M.J."/>
        </authorList>
    </citation>
    <scope>NUCLEOTIDE SEQUENCE</scope>
    <source>
        <strain evidence="4">15467</strain>
    </source>
</reference>
<gene>
    <name evidence="4" type="ORF">IAC68_02060</name>
</gene>
<feature type="domain" description="Calcineurin-like phosphoesterase" evidence="2">
    <location>
        <begin position="22"/>
        <end position="198"/>
    </location>
</feature>
<proteinExistence type="predicted"/>
<feature type="signal peptide" evidence="1">
    <location>
        <begin position="1"/>
        <end position="25"/>
    </location>
</feature>
<evidence type="ECO:0000256" key="1">
    <source>
        <dbReference type="SAM" id="SignalP"/>
    </source>
</evidence>
<dbReference type="PANTHER" id="PTHR34512">
    <property type="entry name" value="CELL SURFACE PROTEIN"/>
    <property type="match status" value="1"/>
</dbReference>
<dbReference type="SUPFAM" id="SSF50998">
    <property type="entry name" value="Quinoprotein alcohol dehydrogenase-like"/>
    <property type="match status" value="1"/>
</dbReference>
<dbReference type="Proteomes" id="UP000823635">
    <property type="component" value="Unassembled WGS sequence"/>
</dbReference>
<evidence type="ECO:0000313" key="4">
    <source>
        <dbReference type="EMBL" id="MBO8428701.1"/>
    </source>
</evidence>
<dbReference type="PANTHER" id="PTHR34512:SF30">
    <property type="entry name" value="OUTER MEMBRANE PROTEIN ASSEMBLY FACTOR BAMB"/>
    <property type="match status" value="1"/>
</dbReference>
<dbReference type="InterPro" id="IPR011047">
    <property type="entry name" value="Quinoprotein_ADH-like_sf"/>
</dbReference>
<dbReference type="Pfam" id="PF00149">
    <property type="entry name" value="Metallophos"/>
    <property type="match status" value="1"/>
</dbReference>
<evidence type="ECO:0000259" key="3">
    <source>
        <dbReference type="Pfam" id="PF13360"/>
    </source>
</evidence>
<feature type="domain" description="Pyrrolo-quinoline quinone repeat" evidence="3">
    <location>
        <begin position="316"/>
        <end position="452"/>
    </location>
</feature>
<feature type="domain" description="Pyrrolo-quinoline quinone repeat" evidence="3">
    <location>
        <begin position="465"/>
        <end position="593"/>
    </location>
</feature>
<dbReference type="SUPFAM" id="SSF56300">
    <property type="entry name" value="Metallo-dependent phosphatases"/>
    <property type="match status" value="1"/>
</dbReference>
<protein>
    <submittedName>
        <fullName evidence="4">PQQ-binding-like beta-propeller repeat protein</fullName>
    </submittedName>
</protein>